<name>A0A645AJ53_9ZZZZ</name>
<dbReference type="EMBL" id="VSSQ01014249">
    <property type="protein sequence ID" value="MPM53255.1"/>
    <property type="molecule type" value="Genomic_DNA"/>
</dbReference>
<organism evidence="1">
    <name type="scientific">bioreactor metagenome</name>
    <dbReference type="NCBI Taxonomy" id="1076179"/>
    <lineage>
        <taxon>unclassified sequences</taxon>
        <taxon>metagenomes</taxon>
        <taxon>ecological metagenomes</taxon>
    </lineage>
</organism>
<sequence length="70" mass="8019">MGSNRLSVQNELRISRMIYKTRITVKTDVNGMMIYEIRISKNRGQLTAFFMNSIRDSRFSTSSLPSDTPG</sequence>
<gene>
    <name evidence="1" type="ORF">SDC9_100021</name>
</gene>
<accession>A0A645AJ53</accession>
<comment type="caution">
    <text evidence="1">The sequence shown here is derived from an EMBL/GenBank/DDBJ whole genome shotgun (WGS) entry which is preliminary data.</text>
</comment>
<evidence type="ECO:0000313" key="1">
    <source>
        <dbReference type="EMBL" id="MPM53255.1"/>
    </source>
</evidence>
<reference evidence="1" key="1">
    <citation type="submission" date="2019-08" db="EMBL/GenBank/DDBJ databases">
        <authorList>
            <person name="Kucharzyk K."/>
            <person name="Murdoch R.W."/>
            <person name="Higgins S."/>
            <person name="Loffler F."/>
        </authorList>
    </citation>
    <scope>NUCLEOTIDE SEQUENCE</scope>
</reference>
<dbReference type="AlphaFoldDB" id="A0A645AJ53"/>
<protein>
    <submittedName>
        <fullName evidence="1">Uncharacterized protein</fullName>
    </submittedName>
</protein>
<proteinExistence type="predicted"/>